<dbReference type="EMBL" id="MCGE01000065">
    <property type="protein sequence ID" value="ORY98304.1"/>
    <property type="molecule type" value="Genomic_DNA"/>
</dbReference>
<organism evidence="2 3">
    <name type="scientific">Absidia repens</name>
    <dbReference type="NCBI Taxonomy" id="90262"/>
    <lineage>
        <taxon>Eukaryota</taxon>
        <taxon>Fungi</taxon>
        <taxon>Fungi incertae sedis</taxon>
        <taxon>Mucoromycota</taxon>
        <taxon>Mucoromycotina</taxon>
        <taxon>Mucoromycetes</taxon>
        <taxon>Mucorales</taxon>
        <taxon>Cunninghamellaceae</taxon>
        <taxon>Absidia</taxon>
    </lineage>
</organism>
<gene>
    <name evidence="2" type="ORF">BCR42DRAFT_430372</name>
</gene>
<comment type="caution">
    <text evidence="2">The sequence shown here is derived from an EMBL/GenBank/DDBJ whole genome shotgun (WGS) entry which is preliminary data.</text>
</comment>
<feature type="domain" description="F5/8 type C" evidence="1">
    <location>
        <begin position="1"/>
        <end position="53"/>
    </location>
</feature>
<keyword evidence="3" id="KW-1185">Reference proteome</keyword>
<dbReference type="Proteomes" id="UP000193560">
    <property type="component" value="Unassembled WGS sequence"/>
</dbReference>
<name>A0A1X2HH31_9FUNG</name>
<sequence length="53" mass="6542">MWIKIKINNRNYIETVVISSRSSFQQIQKRRAHRYRIQTNGNRSRHRLKSLEE</sequence>
<reference evidence="2 3" key="1">
    <citation type="submission" date="2016-07" db="EMBL/GenBank/DDBJ databases">
        <title>Pervasive Adenine N6-methylation of Active Genes in Fungi.</title>
        <authorList>
            <consortium name="DOE Joint Genome Institute"/>
            <person name="Mondo S.J."/>
            <person name="Dannebaum R.O."/>
            <person name="Kuo R.C."/>
            <person name="Labutti K."/>
            <person name="Haridas S."/>
            <person name="Kuo A."/>
            <person name="Salamov A."/>
            <person name="Ahrendt S.R."/>
            <person name="Lipzen A."/>
            <person name="Sullivan W."/>
            <person name="Andreopoulos W.B."/>
            <person name="Clum A."/>
            <person name="Lindquist E."/>
            <person name="Daum C."/>
            <person name="Ramamoorthy G.K."/>
            <person name="Gryganskyi A."/>
            <person name="Culley D."/>
            <person name="Magnuson J.K."/>
            <person name="James T.Y."/>
            <person name="O'Malley M.A."/>
            <person name="Stajich J.E."/>
            <person name="Spatafora J.W."/>
            <person name="Visel A."/>
            <person name="Grigoriev I.V."/>
        </authorList>
    </citation>
    <scope>NUCLEOTIDE SEQUENCE [LARGE SCALE GENOMIC DNA]</scope>
    <source>
        <strain evidence="2 3">NRRL 1336</strain>
    </source>
</reference>
<accession>A0A1X2HH31</accession>
<evidence type="ECO:0000259" key="1">
    <source>
        <dbReference type="PROSITE" id="PS50022"/>
    </source>
</evidence>
<evidence type="ECO:0000313" key="2">
    <source>
        <dbReference type="EMBL" id="ORY98304.1"/>
    </source>
</evidence>
<dbReference type="PROSITE" id="PS50022">
    <property type="entry name" value="FA58C_3"/>
    <property type="match status" value="1"/>
</dbReference>
<proteinExistence type="predicted"/>
<evidence type="ECO:0000313" key="3">
    <source>
        <dbReference type="Proteomes" id="UP000193560"/>
    </source>
</evidence>
<dbReference type="InterPro" id="IPR000421">
    <property type="entry name" value="FA58C"/>
</dbReference>
<protein>
    <recommendedName>
        <fullName evidence="1">F5/8 type C domain-containing protein</fullName>
    </recommendedName>
</protein>
<dbReference type="AlphaFoldDB" id="A0A1X2HH31"/>